<feature type="region of interest" description="Disordered" evidence="1">
    <location>
        <begin position="180"/>
        <end position="200"/>
    </location>
</feature>
<keyword evidence="3" id="KW-1185">Reference proteome</keyword>
<sequence length="200" mass="21513">MRMISQSSALSLPLPLPLPLPLMQAHATVPLHSPAPLVGTPFDPRTSFEYPFPAPSAYHSPSPLWMQEGRTIPSPTPARPASAGPLSAPSYHHHPYSHLHSPLSWARPMPLPDRERATASASPTHTARAHHLPVPGQPQHPNLKLRARLMGRGVGEPPVPPGLVKRRRISEAAALEFEPVKTARSPSEGSILGAAVDGQR</sequence>
<dbReference type="AlphaFoldDB" id="A0A166L4B8"/>
<protein>
    <submittedName>
        <fullName evidence="2">Uncharacterized protein</fullName>
    </submittedName>
</protein>
<organism evidence="2 3">
    <name type="scientific">Athelia psychrophila</name>
    <dbReference type="NCBI Taxonomy" id="1759441"/>
    <lineage>
        <taxon>Eukaryota</taxon>
        <taxon>Fungi</taxon>
        <taxon>Dikarya</taxon>
        <taxon>Basidiomycota</taxon>
        <taxon>Agaricomycotina</taxon>
        <taxon>Agaricomycetes</taxon>
        <taxon>Agaricomycetidae</taxon>
        <taxon>Atheliales</taxon>
        <taxon>Atheliaceae</taxon>
        <taxon>Athelia</taxon>
    </lineage>
</organism>
<gene>
    <name evidence="2" type="ORF">FIBSPDRAFT_474604</name>
</gene>
<accession>A0A166L4B8</accession>
<proteinExistence type="predicted"/>
<name>A0A166L4B8_9AGAM</name>
<dbReference type="EMBL" id="KV417538">
    <property type="protein sequence ID" value="KZP22559.1"/>
    <property type="molecule type" value="Genomic_DNA"/>
</dbReference>
<feature type="region of interest" description="Disordered" evidence="1">
    <location>
        <begin position="63"/>
        <end position="141"/>
    </location>
</feature>
<dbReference type="Proteomes" id="UP000076532">
    <property type="component" value="Unassembled WGS sequence"/>
</dbReference>
<evidence type="ECO:0000313" key="2">
    <source>
        <dbReference type="EMBL" id="KZP22559.1"/>
    </source>
</evidence>
<evidence type="ECO:0000256" key="1">
    <source>
        <dbReference type="SAM" id="MobiDB-lite"/>
    </source>
</evidence>
<dbReference type="OrthoDB" id="3003645at2759"/>
<evidence type="ECO:0000313" key="3">
    <source>
        <dbReference type="Proteomes" id="UP000076532"/>
    </source>
</evidence>
<reference evidence="2 3" key="1">
    <citation type="journal article" date="2016" name="Mol. Biol. Evol.">
        <title>Comparative Genomics of Early-Diverging Mushroom-Forming Fungi Provides Insights into the Origins of Lignocellulose Decay Capabilities.</title>
        <authorList>
            <person name="Nagy L.G."/>
            <person name="Riley R."/>
            <person name="Tritt A."/>
            <person name="Adam C."/>
            <person name="Daum C."/>
            <person name="Floudas D."/>
            <person name="Sun H."/>
            <person name="Yadav J.S."/>
            <person name="Pangilinan J."/>
            <person name="Larsson K.H."/>
            <person name="Matsuura K."/>
            <person name="Barry K."/>
            <person name="Labutti K."/>
            <person name="Kuo R."/>
            <person name="Ohm R.A."/>
            <person name="Bhattacharya S.S."/>
            <person name="Shirouzu T."/>
            <person name="Yoshinaga Y."/>
            <person name="Martin F.M."/>
            <person name="Grigoriev I.V."/>
            <person name="Hibbett D.S."/>
        </authorList>
    </citation>
    <scope>NUCLEOTIDE SEQUENCE [LARGE SCALE GENOMIC DNA]</scope>
    <source>
        <strain evidence="2 3">CBS 109695</strain>
    </source>
</reference>